<dbReference type="AlphaFoldDB" id="A0A2P6SCM8"/>
<protein>
    <submittedName>
        <fullName evidence="1">Uncharacterized protein</fullName>
    </submittedName>
</protein>
<name>A0A2P6SCM8_ROSCH</name>
<comment type="caution">
    <text evidence="1">The sequence shown here is derived from an EMBL/GenBank/DDBJ whole genome shotgun (WGS) entry which is preliminary data.</text>
</comment>
<sequence length="57" mass="6343">MIRITCLAVSSAVIGGGPASLQLSTSFLYFTYFEIQTHKRSNLLKPFFLSLISKLMT</sequence>
<proteinExistence type="predicted"/>
<organism evidence="1 2">
    <name type="scientific">Rosa chinensis</name>
    <name type="common">China rose</name>
    <dbReference type="NCBI Taxonomy" id="74649"/>
    <lineage>
        <taxon>Eukaryota</taxon>
        <taxon>Viridiplantae</taxon>
        <taxon>Streptophyta</taxon>
        <taxon>Embryophyta</taxon>
        <taxon>Tracheophyta</taxon>
        <taxon>Spermatophyta</taxon>
        <taxon>Magnoliopsida</taxon>
        <taxon>eudicotyledons</taxon>
        <taxon>Gunneridae</taxon>
        <taxon>Pentapetalae</taxon>
        <taxon>rosids</taxon>
        <taxon>fabids</taxon>
        <taxon>Rosales</taxon>
        <taxon>Rosaceae</taxon>
        <taxon>Rosoideae</taxon>
        <taxon>Rosoideae incertae sedis</taxon>
        <taxon>Rosa</taxon>
    </lineage>
</organism>
<evidence type="ECO:0000313" key="1">
    <source>
        <dbReference type="EMBL" id="PRQ56419.1"/>
    </source>
</evidence>
<evidence type="ECO:0000313" key="2">
    <source>
        <dbReference type="Proteomes" id="UP000238479"/>
    </source>
</evidence>
<dbReference type="EMBL" id="PDCK01000039">
    <property type="protein sequence ID" value="PRQ56419.1"/>
    <property type="molecule type" value="Genomic_DNA"/>
</dbReference>
<gene>
    <name evidence="1" type="ORF">RchiOBHm_Chr1g0336231</name>
</gene>
<dbReference type="Proteomes" id="UP000238479">
    <property type="component" value="Chromosome 1"/>
</dbReference>
<accession>A0A2P6SCM8</accession>
<dbReference type="Gramene" id="PRQ56419">
    <property type="protein sequence ID" value="PRQ56419"/>
    <property type="gene ID" value="RchiOBHm_Chr1g0336231"/>
</dbReference>
<keyword evidence="2" id="KW-1185">Reference proteome</keyword>
<reference evidence="1 2" key="1">
    <citation type="journal article" date="2018" name="Nat. Genet.">
        <title>The Rosa genome provides new insights in the design of modern roses.</title>
        <authorList>
            <person name="Bendahmane M."/>
        </authorList>
    </citation>
    <scope>NUCLEOTIDE SEQUENCE [LARGE SCALE GENOMIC DNA]</scope>
    <source>
        <strain evidence="2">cv. Old Blush</strain>
    </source>
</reference>